<dbReference type="PANTHER" id="PTHR48051">
    <property type="match status" value="1"/>
</dbReference>
<dbReference type="SUPFAM" id="SSF52047">
    <property type="entry name" value="RNI-like"/>
    <property type="match status" value="1"/>
</dbReference>
<dbReference type="Gene3D" id="3.80.10.10">
    <property type="entry name" value="Ribonuclease Inhibitor"/>
    <property type="match status" value="2"/>
</dbReference>
<sequence>MATNCGVLNIAKTDEEQSRPKNGTSVLPFSGNCTLKLESKNVEQLHKIVFNAESLDNIKTLILTKTDLNKLPNSFTHNLGNLIHLNLEENKFTHLPPNMRNLNKLQHFNISNNCLKSLPEDIGMLNKLCDLRLENNSLTELPNSLCDLKSLVHLNVADNNLKTLPNDIGNLQNLEKLDISGNILEELPESVGCLSNLYYFSAASNKLTCLPEGFTHFNKLTILNLSHNSLYDVPYCLFTGLPNISTLDLSHNYVDDFSKAPTCISKLRVLNASHNTLFCMPRWIFQDSCRQMLELNLSHNRYMNGVGNDIFITESSLKIVDISDCNLTTTSVSFLNGLHNLESLNIGNKVDPNSKLSSDYGNVFWDLPIKEMRNTVKIHELIMCGVGLAGLQEDIVKLSAIQYIDLRSNELNWLPEAFCELVNLRTCLLSNNGLALLPFQIGKLTSLKEFSLDGNKLHTLPETMADLGQLEYFDLYDNNFEEVPMVIKSMKNLKGLDLEYNCFDTSQSLEFMDTYSQMKCSIRKRLSRNSQFRKDSIKKSLDYETLYSSL</sequence>
<dbReference type="PROSITE" id="PS51450">
    <property type="entry name" value="LRR"/>
    <property type="match status" value="2"/>
</dbReference>
<evidence type="ECO:0000313" key="4">
    <source>
        <dbReference type="Proteomes" id="UP001233999"/>
    </source>
</evidence>
<reference evidence="3" key="1">
    <citation type="journal article" date="2023" name="IScience">
        <title>Live-bearing cockroach genome reveals convergent evolutionary mechanisms linked to viviparity in insects and beyond.</title>
        <authorList>
            <person name="Fouks B."/>
            <person name="Harrison M.C."/>
            <person name="Mikhailova A.A."/>
            <person name="Marchal E."/>
            <person name="English S."/>
            <person name="Carruthers M."/>
            <person name="Jennings E.C."/>
            <person name="Chiamaka E.L."/>
            <person name="Frigard R.A."/>
            <person name="Pippel M."/>
            <person name="Attardo G.M."/>
            <person name="Benoit J.B."/>
            <person name="Bornberg-Bauer E."/>
            <person name="Tobe S.S."/>
        </authorList>
    </citation>
    <scope>NUCLEOTIDE SEQUENCE</scope>
    <source>
        <strain evidence="3">Stay&amp;Tobe</strain>
    </source>
</reference>
<dbReference type="InterPro" id="IPR001611">
    <property type="entry name" value="Leu-rich_rpt"/>
</dbReference>
<dbReference type="SUPFAM" id="SSF52058">
    <property type="entry name" value="L domain-like"/>
    <property type="match status" value="1"/>
</dbReference>
<feature type="non-terminal residue" evidence="3">
    <location>
        <position position="1"/>
    </location>
</feature>
<evidence type="ECO:0000256" key="2">
    <source>
        <dbReference type="ARBA" id="ARBA00022737"/>
    </source>
</evidence>
<keyword evidence="2" id="KW-0677">Repeat</keyword>
<dbReference type="AlphaFoldDB" id="A0AAD7ZM35"/>
<comment type="caution">
    <text evidence="3">The sequence shown here is derived from an EMBL/GenBank/DDBJ whole genome shotgun (WGS) entry which is preliminary data.</text>
</comment>
<keyword evidence="1" id="KW-0433">Leucine-rich repeat</keyword>
<protein>
    <submittedName>
        <fullName evidence="3">Uncharacterized protein</fullName>
    </submittedName>
</protein>
<evidence type="ECO:0000256" key="1">
    <source>
        <dbReference type="ARBA" id="ARBA00022614"/>
    </source>
</evidence>
<reference evidence="3" key="2">
    <citation type="submission" date="2023-05" db="EMBL/GenBank/DDBJ databases">
        <authorList>
            <person name="Fouks B."/>
        </authorList>
    </citation>
    <scope>NUCLEOTIDE SEQUENCE</scope>
    <source>
        <strain evidence="3">Stay&amp;Tobe</strain>
        <tissue evidence="3">Testes</tissue>
    </source>
</reference>
<gene>
    <name evidence="3" type="ORF">L9F63_023075</name>
</gene>
<dbReference type="InterPro" id="IPR003591">
    <property type="entry name" value="Leu-rich_rpt_typical-subtyp"/>
</dbReference>
<dbReference type="EMBL" id="JASPKZ010007791">
    <property type="protein sequence ID" value="KAJ9582587.1"/>
    <property type="molecule type" value="Genomic_DNA"/>
</dbReference>
<dbReference type="InterPro" id="IPR050216">
    <property type="entry name" value="LRR_domain-containing"/>
</dbReference>
<proteinExistence type="predicted"/>
<accession>A0AAD7ZM35</accession>
<dbReference type="Pfam" id="PF00560">
    <property type="entry name" value="LRR_1"/>
    <property type="match status" value="3"/>
</dbReference>
<keyword evidence="4" id="KW-1185">Reference proteome</keyword>
<name>A0AAD7ZM35_DIPPU</name>
<dbReference type="Proteomes" id="UP001233999">
    <property type="component" value="Unassembled WGS sequence"/>
</dbReference>
<evidence type="ECO:0000313" key="3">
    <source>
        <dbReference type="EMBL" id="KAJ9582587.1"/>
    </source>
</evidence>
<dbReference type="Pfam" id="PF13855">
    <property type="entry name" value="LRR_8"/>
    <property type="match status" value="1"/>
</dbReference>
<dbReference type="SMART" id="SM00369">
    <property type="entry name" value="LRR_TYP"/>
    <property type="match status" value="13"/>
</dbReference>
<dbReference type="InterPro" id="IPR032675">
    <property type="entry name" value="LRR_dom_sf"/>
</dbReference>
<organism evidence="3 4">
    <name type="scientific">Diploptera punctata</name>
    <name type="common">Pacific beetle cockroach</name>
    <dbReference type="NCBI Taxonomy" id="6984"/>
    <lineage>
        <taxon>Eukaryota</taxon>
        <taxon>Metazoa</taxon>
        <taxon>Ecdysozoa</taxon>
        <taxon>Arthropoda</taxon>
        <taxon>Hexapoda</taxon>
        <taxon>Insecta</taxon>
        <taxon>Pterygota</taxon>
        <taxon>Neoptera</taxon>
        <taxon>Polyneoptera</taxon>
        <taxon>Dictyoptera</taxon>
        <taxon>Blattodea</taxon>
        <taxon>Blaberoidea</taxon>
        <taxon>Blaberidae</taxon>
        <taxon>Diplopterinae</taxon>
        <taxon>Diploptera</taxon>
    </lineage>
</organism>
<dbReference type="PANTHER" id="PTHR48051:SF54">
    <property type="entry name" value="LEUCINE-RICH REPEAT-CONTAINING PROTEIN"/>
    <property type="match status" value="1"/>
</dbReference>
<dbReference type="GO" id="GO:0005737">
    <property type="term" value="C:cytoplasm"/>
    <property type="evidence" value="ECO:0007669"/>
    <property type="project" value="TreeGrafter"/>
</dbReference>
<dbReference type="SMART" id="SM00364">
    <property type="entry name" value="LRR_BAC"/>
    <property type="match status" value="9"/>
</dbReference>